<dbReference type="InterPro" id="IPR000387">
    <property type="entry name" value="Tyr_Pase_dom"/>
</dbReference>
<gene>
    <name evidence="7" type="primary">LOC105045145</name>
</gene>
<dbReference type="Gene3D" id="1.10.1070.11">
    <property type="entry name" value="Phosphatidylinositol 3-/4-kinase, catalytic domain"/>
    <property type="match status" value="1"/>
</dbReference>
<dbReference type="Pfam" id="PF09192">
    <property type="entry name" value="Act-Frag_cataly"/>
    <property type="match status" value="1"/>
</dbReference>
<feature type="domain" description="Tyrosine-protein phosphatase" evidence="4">
    <location>
        <begin position="706"/>
        <end position="851"/>
    </location>
</feature>
<dbReference type="InterPro" id="IPR011009">
    <property type="entry name" value="Kinase-like_dom_sf"/>
</dbReference>
<dbReference type="PROSITE" id="PS00383">
    <property type="entry name" value="TYR_PHOSPHATASE_1"/>
    <property type="match status" value="1"/>
</dbReference>
<name>A0A6I9R8M5_ELAGV</name>
<dbReference type="OrthoDB" id="10252009at2759"/>
<dbReference type="Proteomes" id="UP000504607">
    <property type="component" value="Chromosome 5"/>
</dbReference>
<dbReference type="InterPro" id="IPR015275">
    <property type="entry name" value="Actin-fragmin_kin_cat_dom"/>
</dbReference>
<organism evidence="6 7">
    <name type="scientific">Elaeis guineensis var. tenera</name>
    <name type="common">Oil palm</name>
    <dbReference type="NCBI Taxonomy" id="51953"/>
    <lineage>
        <taxon>Eukaryota</taxon>
        <taxon>Viridiplantae</taxon>
        <taxon>Streptophyta</taxon>
        <taxon>Embryophyta</taxon>
        <taxon>Tracheophyta</taxon>
        <taxon>Spermatophyta</taxon>
        <taxon>Magnoliopsida</taxon>
        <taxon>Liliopsida</taxon>
        <taxon>Arecaceae</taxon>
        <taxon>Arecoideae</taxon>
        <taxon>Cocoseae</taxon>
        <taxon>Elaeidinae</taxon>
        <taxon>Elaeis</taxon>
    </lineage>
</organism>
<dbReference type="InterPro" id="IPR036940">
    <property type="entry name" value="PI3/4_kinase_cat_sf"/>
</dbReference>
<feature type="region of interest" description="Disordered" evidence="3">
    <location>
        <begin position="565"/>
        <end position="618"/>
    </location>
</feature>
<dbReference type="CDD" id="cd14498">
    <property type="entry name" value="DSP"/>
    <property type="match status" value="1"/>
</dbReference>
<dbReference type="Pfam" id="PF00782">
    <property type="entry name" value="DSPc"/>
    <property type="match status" value="1"/>
</dbReference>
<dbReference type="FunFam" id="3.90.190.10:FF:000148">
    <property type="entry name" value="Dual specificity protein phosphatase PHS1"/>
    <property type="match status" value="1"/>
</dbReference>
<evidence type="ECO:0000256" key="2">
    <source>
        <dbReference type="ARBA" id="ARBA00022912"/>
    </source>
</evidence>
<dbReference type="InterPro" id="IPR035010">
    <property type="entry name" value="PHS1"/>
</dbReference>
<feature type="compositionally biased region" description="Basic and acidic residues" evidence="3">
    <location>
        <begin position="567"/>
        <end position="582"/>
    </location>
</feature>
<sequence>MARDEQKEKQPSQSIIAPKASEGEKEPTFSSRVVSLLLGDLSGPGQALEKWLALVRKRSGKYRPSGFPHRQPKIEAMPSGSLHFFTRHHQSAGGADLQEPDGDIVNAPADDQPPEMSLWERLGNAAMLDIESSDFSWNDLSSLHHTEHTSSTEHSEDEMNKALEVTVNSGGVVFFALFNTSDNDDLLPKEAAAVIKFASSRMATQSERLGYEFAKWLGVQTPQARVVHNYSPEWQWIKDAAEKARDTAVSVGDEVGEMTCSELLEALELSRCLFLMNYVHGSPLLESPNAFNSREAAGNTAAALGRILMLDLILRNEDRLPCHQLGWRGNPANLLIADKVASMNMDTWEEATDSAARSYQPLILKALQKERRSNSANGRLGPRNSDLLSQSSDALKDVGHKSMKKQAVDENKYDDFHIVAIDSGVPRRPPAGKRAKDQELYPKVVELILNNSDFSSNLLYEISGGKLGFPGPEESVATSDSCSSLSNTDMTAVVHEFRGGFRAALRDLQGFHVFLLTLYQKLEGLLRVFLSITSKSSGDIEKDDLDSPSQSAGFGFTTPLSTCKQHASNETHVDSSDSDMHKCPSKSSPPGGRGSPDSISPISRENWNNRHFKGSGDTSRSLRLTMKLRDFNKSAKLDAELNKEVEQWNEMLREDVVKPCQENNFNTGFFEGSDHNIVVDAYEFKVRLEHILERIAMISNAANTERPSHVTGSLFIGGALAARSVYTLQCLGITHILCLCSNEIGQSDSQYPDLFKYKNFSISDDEDADINDLFEEASDFIEYVEHYGGKVLVHCFEGKSRSSTVVLAYLMLRKRHTLSEAWNMLKKVHRRAQPNDGFAKILLELDRRLHGKTSMDWQQKKPAMKVCPICGKNAGLSTSSLKLHLQKSHKKLSSGSVDSAMTMKIQKALEVLKISRGASVSPTQKKSQSLDRFSH</sequence>
<reference evidence="7" key="1">
    <citation type="submission" date="2025-08" db="UniProtKB">
        <authorList>
            <consortium name="RefSeq"/>
        </authorList>
    </citation>
    <scope>IDENTIFICATION</scope>
</reference>
<dbReference type="Gene3D" id="3.90.190.10">
    <property type="entry name" value="Protein tyrosine phosphatase superfamily"/>
    <property type="match status" value="1"/>
</dbReference>
<dbReference type="RefSeq" id="XP_010921613.1">
    <property type="nucleotide sequence ID" value="XM_010923311.2"/>
</dbReference>
<dbReference type="SUPFAM" id="SSF52799">
    <property type="entry name" value="(Phosphotyrosine protein) phosphatases II"/>
    <property type="match status" value="1"/>
</dbReference>
<proteinExistence type="predicted"/>
<evidence type="ECO:0000256" key="3">
    <source>
        <dbReference type="SAM" id="MobiDB-lite"/>
    </source>
</evidence>
<dbReference type="GO" id="GO:0043622">
    <property type="term" value="P:cortical microtubule organization"/>
    <property type="evidence" value="ECO:0007669"/>
    <property type="project" value="InterPro"/>
</dbReference>
<keyword evidence="6" id="KW-1185">Reference proteome</keyword>
<dbReference type="PROSITE" id="PS50054">
    <property type="entry name" value="TYR_PHOSPHATASE_DUAL"/>
    <property type="match status" value="1"/>
</dbReference>
<evidence type="ECO:0000313" key="6">
    <source>
        <dbReference type="Proteomes" id="UP000504607"/>
    </source>
</evidence>
<dbReference type="InterPro" id="IPR000340">
    <property type="entry name" value="Dual-sp_phosphatase_cat-dom"/>
</dbReference>
<dbReference type="InterPro" id="IPR029021">
    <property type="entry name" value="Prot-tyrosine_phosphatase-like"/>
</dbReference>
<protein>
    <submittedName>
        <fullName evidence="7">Dual specificity protein phosphatase PHS1</fullName>
    </submittedName>
</protein>
<dbReference type="PROSITE" id="PS50056">
    <property type="entry name" value="TYR_PHOSPHATASE_2"/>
    <property type="match status" value="1"/>
</dbReference>
<dbReference type="PANTHER" id="PTHR47100">
    <property type="entry name" value="DUAL SPECIFICITY PROTEIN PHOSPHATASE PHS1"/>
    <property type="match status" value="1"/>
</dbReference>
<evidence type="ECO:0000259" key="4">
    <source>
        <dbReference type="PROSITE" id="PS50054"/>
    </source>
</evidence>
<dbReference type="GO" id="GO:0009737">
    <property type="term" value="P:response to abscisic acid"/>
    <property type="evidence" value="ECO:0007669"/>
    <property type="project" value="InterPro"/>
</dbReference>
<feature type="compositionally biased region" description="Basic and acidic residues" evidence="3">
    <location>
        <begin position="1"/>
        <end position="10"/>
    </location>
</feature>
<dbReference type="SUPFAM" id="SSF56112">
    <property type="entry name" value="Protein kinase-like (PK-like)"/>
    <property type="match status" value="1"/>
</dbReference>
<dbReference type="InterPro" id="IPR020422">
    <property type="entry name" value="TYR_PHOSPHATASE_DUAL_dom"/>
</dbReference>
<dbReference type="InterPro" id="IPR016130">
    <property type="entry name" value="Tyr_Pase_AS"/>
</dbReference>
<dbReference type="InParanoid" id="A0A6I9R8M5"/>
<evidence type="ECO:0000256" key="1">
    <source>
        <dbReference type="ARBA" id="ARBA00022801"/>
    </source>
</evidence>
<dbReference type="AlphaFoldDB" id="A0A6I9R8M5"/>
<dbReference type="SMART" id="SM00195">
    <property type="entry name" value="DSPc"/>
    <property type="match status" value="1"/>
</dbReference>
<feature type="region of interest" description="Disordered" evidence="3">
    <location>
        <begin position="1"/>
        <end position="29"/>
    </location>
</feature>
<accession>A0A6I9R8M5</accession>
<feature type="compositionally biased region" description="Low complexity" evidence="3">
    <location>
        <begin position="585"/>
        <end position="604"/>
    </location>
</feature>
<dbReference type="FunCoup" id="A0A6I9R8M5">
    <property type="interactions" value="2319"/>
</dbReference>
<evidence type="ECO:0000313" key="7">
    <source>
        <dbReference type="RefSeq" id="XP_010921613.1"/>
    </source>
</evidence>
<evidence type="ECO:0000259" key="5">
    <source>
        <dbReference type="PROSITE" id="PS50056"/>
    </source>
</evidence>
<keyword evidence="1" id="KW-0378">Hydrolase</keyword>
<feature type="domain" description="Tyrosine specific protein phosphatases" evidence="5">
    <location>
        <begin position="771"/>
        <end position="827"/>
    </location>
</feature>
<keyword evidence="2" id="KW-0904">Protein phosphatase</keyword>
<dbReference type="PANTHER" id="PTHR47100:SF7">
    <property type="entry name" value="OS01G0311500 PROTEIN"/>
    <property type="match status" value="1"/>
</dbReference>
<dbReference type="GO" id="GO:0004721">
    <property type="term" value="F:phosphoprotein phosphatase activity"/>
    <property type="evidence" value="ECO:0007669"/>
    <property type="project" value="UniProtKB-KW"/>
</dbReference>